<feature type="domain" description="Sigma-54 factor interaction" evidence="6">
    <location>
        <begin position="158"/>
        <end position="386"/>
    </location>
</feature>
<dbReference type="SMART" id="SM00382">
    <property type="entry name" value="AAA"/>
    <property type="match status" value="1"/>
</dbReference>
<dbReference type="SUPFAM" id="SSF46689">
    <property type="entry name" value="Homeodomain-like"/>
    <property type="match status" value="1"/>
</dbReference>
<dbReference type="PROSITE" id="PS00675">
    <property type="entry name" value="SIGMA54_INTERACT_1"/>
    <property type="match status" value="1"/>
</dbReference>
<organism evidence="8 9">
    <name type="scientific">Salipaludibacillus keqinensis</name>
    <dbReference type="NCBI Taxonomy" id="2045207"/>
    <lineage>
        <taxon>Bacteria</taxon>
        <taxon>Bacillati</taxon>
        <taxon>Bacillota</taxon>
        <taxon>Bacilli</taxon>
        <taxon>Bacillales</taxon>
        <taxon>Bacillaceae</taxon>
    </lineage>
</organism>
<dbReference type="PROSITE" id="PS00676">
    <property type="entry name" value="SIGMA54_INTERACT_2"/>
    <property type="match status" value="1"/>
</dbReference>
<evidence type="ECO:0000256" key="4">
    <source>
        <dbReference type="ARBA" id="ARBA00023125"/>
    </source>
</evidence>
<dbReference type="FunFam" id="3.40.50.300:FF:000006">
    <property type="entry name" value="DNA-binding transcriptional regulator NtrC"/>
    <property type="match status" value="1"/>
</dbReference>
<keyword evidence="9" id="KW-1185">Reference proteome</keyword>
<dbReference type="GO" id="GO:0006355">
    <property type="term" value="P:regulation of DNA-templated transcription"/>
    <property type="evidence" value="ECO:0007669"/>
    <property type="project" value="InterPro"/>
</dbReference>
<dbReference type="PROSITE" id="PS00688">
    <property type="entry name" value="SIGMA54_INTERACT_3"/>
    <property type="match status" value="1"/>
</dbReference>
<evidence type="ECO:0000259" key="7">
    <source>
        <dbReference type="PROSITE" id="PS50112"/>
    </source>
</evidence>
<dbReference type="Gene3D" id="1.10.10.60">
    <property type="entry name" value="Homeodomain-like"/>
    <property type="match status" value="1"/>
</dbReference>
<dbReference type="InterPro" id="IPR002197">
    <property type="entry name" value="HTH_Fis"/>
</dbReference>
<dbReference type="InterPro" id="IPR003593">
    <property type="entry name" value="AAA+_ATPase"/>
</dbReference>
<dbReference type="EMBL" id="PDOD01000001">
    <property type="protein sequence ID" value="PYZ94600.1"/>
    <property type="molecule type" value="Genomic_DNA"/>
</dbReference>
<dbReference type="Gene3D" id="3.30.450.20">
    <property type="entry name" value="PAS domain"/>
    <property type="match status" value="1"/>
</dbReference>
<evidence type="ECO:0000256" key="3">
    <source>
        <dbReference type="ARBA" id="ARBA00023015"/>
    </source>
</evidence>
<dbReference type="InterPro" id="IPR000014">
    <property type="entry name" value="PAS"/>
</dbReference>
<dbReference type="InterPro" id="IPR025944">
    <property type="entry name" value="Sigma_54_int_dom_CS"/>
</dbReference>
<dbReference type="SUPFAM" id="SSF55785">
    <property type="entry name" value="PYP-like sensor domain (PAS domain)"/>
    <property type="match status" value="1"/>
</dbReference>
<evidence type="ECO:0000313" key="8">
    <source>
        <dbReference type="EMBL" id="PYZ94600.1"/>
    </source>
</evidence>
<evidence type="ECO:0000313" key="9">
    <source>
        <dbReference type="Proteomes" id="UP000248214"/>
    </source>
</evidence>
<evidence type="ECO:0000256" key="2">
    <source>
        <dbReference type="ARBA" id="ARBA00022840"/>
    </source>
</evidence>
<dbReference type="InterPro" id="IPR002078">
    <property type="entry name" value="Sigma_54_int"/>
</dbReference>
<dbReference type="Pfam" id="PF25601">
    <property type="entry name" value="AAA_lid_14"/>
    <property type="match status" value="1"/>
</dbReference>
<dbReference type="AlphaFoldDB" id="A0A323TJ85"/>
<keyword evidence="5" id="KW-0804">Transcription</keyword>
<feature type="domain" description="PAS" evidence="7">
    <location>
        <begin position="8"/>
        <end position="56"/>
    </location>
</feature>
<sequence>MFAAHADTNEMLKAILRSIDEGIHVIDKDGRTIYYNEIAADHDGMEASEVLGKPLLNVFPSLSSETSTMLKVIKTGQPLFNHHQTYRNIKGKLIDTVNTTIPIIANGDIHGAVEIAKDYSRVKDLSNKLIELQTKMDKRGEKPQSISKYNTIYQFNDIITADPTMNKVIQQAKKISKTTSPIMVYGETGTGKELLVQGVHHHSSRSHGPFISQNCAAIPPSLLESMLFGSTKGSFTGAENKEGLFELAHGGTLFLDEIHTLPFDLQAKLLRVLEDGVVRRIGSHKAVQTDVRIITATNEPPKQLIEKELLRKDLYYRLNVVALSIPPLRERLSDLPLLTEAFIQLFNHRFHLNVQEIEPKAMKSLHEYDWPGNIRELRHAIESAMNMTDSNTLLLEHFPVYLAEHETLSNYRHASIATEQGLKKAVEDFEKSVVIDMFNKENQNILRTAKKLKIPRQTLQYKLQKYQIL</sequence>
<dbReference type="Pfam" id="PF08448">
    <property type="entry name" value="PAS_4"/>
    <property type="match status" value="1"/>
</dbReference>
<dbReference type="PANTHER" id="PTHR32071:SF74">
    <property type="entry name" value="TRANSCRIPTIONAL ACTIVATOR ROCR"/>
    <property type="match status" value="1"/>
</dbReference>
<dbReference type="OrthoDB" id="9771372at2"/>
<dbReference type="GO" id="GO:0043565">
    <property type="term" value="F:sequence-specific DNA binding"/>
    <property type="evidence" value="ECO:0007669"/>
    <property type="project" value="InterPro"/>
</dbReference>
<dbReference type="Gene3D" id="1.10.8.60">
    <property type="match status" value="1"/>
</dbReference>
<dbReference type="Proteomes" id="UP000248214">
    <property type="component" value="Unassembled WGS sequence"/>
</dbReference>
<dbReference type="InterPro" id="IPR027417">
    <property type="entry name" value="P-loop_NTPase"/>
</dbReference>
<dbReference type="InterPro" id="IPR009057">
    <property type="entry name" value="Homeodomain-like_sf"/>
</dbReference>
<proteinExistence type="predicted"/>
<evidence type="ECO:0000256" key="5">
    <source>
        <dbReference type="ARBA" id="ARBA00023163"/>
    </source>
</evidence>
<dbReference type="InterPro" id="IPR058031">
    <property type="entry name" value="AAA_lid_NorR"/>
</dbReference>
<dbReference type="PANTHER" id="PTHR32071">
    <property type="entry name" value="TRANSCRIPTIONAL REGULATORY PROTEIN"/>
    <property type="match status" value="1"/>
</dbReference>
<dbReference type="InterPro" id="IPR025662">
    <property type="entry name" value="Sigma_54_int_dom_ATP-bd_1"/>
</dbReference>
<keyword evidence="4" id="KW-0238">DNA-binding</keyword>
<dbReference type="InterPro" id="IPR035965">
    <property type="entry name" value="PAS-like_dom_sf"/>
</dbReference>
<dbReference type="Pfam" id="PF00158">
    <property type="entry name" value="Sigma54_activat"/>
    <property type="match status" value="1"/>
</dbReference>
<dbReference type="InterPro" id="IPR013656">
    <property type="entry name" value="PAS_4"/>
</dbReference>
<dbReference type="SUPFAM" id="SSF52540">
    <property type="entry name" value="P-loop containing nucleoside triphosphate hydrolases"/>
    <property type="match status" value="1"/>
</dbReference>
<dbReference type="PROSITE" id="PS50045">
    <property type="entry name" value="SIGMA54_INTERACT_4"/>
    <property type="match status" value="1"/>
</dbReference>
<evidence type="ECO:0000259" key="6">
    <source>
        <dbReference type="PROSITE" id="PS50045"/>
    </source>
</evidence>
<accession>A0A323TJ85</accession>
<dbReference type="NCBIfam" id="TIGR00229">
    <property type="entry name" value="sensory_box"/>
    <property type="match status" value="1"/>
</dbReference>
<dbReference type="SMART" id="SM00091">
    <property type="entry name" value="PAS"/>
    <property type="match status" value="1"/>
</dbReference>
<dbReference type="Pfam" id="PF02954">
    <property type="entry name" value="HTH_8"/>
    <property type="match status" value="1"/>
</dbReference>
<protein>
    <submittedName>
        <fullName evidence="8">Sigma-54-dependent Fis family transcriptional regulator</fullName>
    </submittedName>
</protein>
<keyword evidence="3" id="KW-0805">Transcription regulation</keyword>
<dbReference type="RefSeq" id="WP_110608233.1">
    <property type="nucleotide sequence ID" value="NZ_PDOD01000001.1"/>
</dbReference>
<keyword evidence="2" id="KW-0067">ATP-binding</keyword>
<reference evidence="8 9" key="1">
    <citation type="submission" date="2017-10" db="EMBL/GenBank/DDBJ databases">
        <title>Bacillus sp. nov., a halophilic bacterium isolated from a Keqin Lake.</title>
        <authorList>
            <person name="Wang H."/>
        </authorList>
    </citation>
    <scope>NUCLEOTIDE SEQUENCE [LARGE SCALE GENOMIC DNA]</scope>
    <source>
        <strain evidence="8 9">KQ-12</strain>
    </source>
</reference>
<dbReference type="GO" id="GO:0005524">
    <property type="term" value="F:ATP binding"/>
    <property type="evidence" value="ECO:0007669"/>
    <property type="project" value="UniProtKB-KW"/>
</dbReference>
<keyword evidence="1" id="KW-0547">Nucleotide-binding</keyword>
<comment type="caution">
    <text evidence="8">The sequence shown here is derived from an EMBL/GenBank/DDBJ whole genome shotgun (WGS) entry which is preliminary data.</text>
</comment>
<dbReference type="Gene3D" id="3.40.50.300">
    <property type="entry name" value="P-loop containing nucleotide triphosphate hydrolases"/>
    <property type="match status" value="1"/>
</dbReference>
<dbReference type="CDD" id="cd00130">
    <property type="entry name" value="PAS"/>
    <property type="match status" value="1"/>
</dbReference>
<evidence type="ECO:0000256" key="1">
    <source>
        <dbReference type="ARBA" id="ARBA00022741"/>
    </source>
</evidence>
<dbReference type="CDD" id="cd00009">
    <property type="entry name" value="AAA"/>
    <property type="match status" value="1"/>
</dbReference>
<gene>
    <name evidence="8" type="ORF">CR194_03455</name>
</gene>
<name>A0A323TJ85_9BACI</name>
<dbReference type="PROSITE" id="PS50112">
    <property type="entry name" value="PAS"/>
    <property type="match status" value="1"/>
</dbReference>
<dbReference type="InterPro" id="IPR025943">
    <property type="entry name" value="Sigma_54_int_dom_ATP-bd_2"/>
</dbReference>